<keyword evidence="2" id="KW-0808">Transferase</keyword>
<name>A0A059WKQ0_STRNR</name>
<protein>
    <submittedName>
        <fullName evidence="2">Acetyltransferase</fullName>
    </submittedName>
</protein>
<feature type="compositionally biased region" description="Pro residues" evidence="1">
    <location>
        <begin position="35"/>
        <end position="44"/>
    </location>
</feature>
<accession>A0A059WKQ0</accession>
<gene>
    <name evidence="2" type="ORF">SALB_00237</name>
</gene>
<dbReference type="PANTHER" id="PTHR43441">
    <property type="entry name" value="RIBOSOMAL-PROTEIN-SERINE ACETYLTRANSFERASE"/>
    <property type="match status" value="1"/>
</dbReference>
<dbReference type="InterPro" id="IPR051908">
    <property type="entry name" value="Ribosomal_N-acetyltransferase"/>
</dbReference>
<proteinExistence type="predicted"/>
<dbReference type="Pfam" id="PF13302">
    <property type="entry name" value="Acetyltransf_3"/>
    <property type="match status" value="1"/>
</dbReference>
<dbReference type="Gene3D" id="3.40.630.30">
    <property type="match status" value="1"/>
</dbReference>
<dbReference type="InterPro" id="IPR016181">
    <property type="entry name" value="Acyl_CoA_acyltransferase"/>
</dbReference>
<dbReference type="GO" id="GO:1990189">
    <property type="term" value="F:protein N-terminal-serine acetyltransferase activity"/>
    <property type="evidence" value="ECO:0007669"/>
    <property type="project" value="TreeGrafter"/>
</dbReference>
<dbReference type="SUPFAM" id="SSF55729">
    <property type="entry name" value="Acyl-CoA N-acyltransferases (Nat)"/>
    <property type="match status" value="1"/>
</dbReference>
<sequence length="233" mass="24671">MAGSAETGTAPRGVAGSWHDAAMTSNSPQPEEIPAGPPDAPPGAVPAVVPAGRMARSEQPVLALSAGRALRPWRHGDADVLVTASQDPAIRQWNRLLVATAEDARRRIDGMHRRWASEASAIWAIARPDGEADGLIGWGDIDLAGGSAEILYWVLPTARGGGVVAEAARRVSRWALDDLGLHRLRLCHSVANPASCRVAAKAGFSYEGTMRSALLHADGWHDEHLHAVVQGDF</sequence>
<evidence type="ECO:0000313" key="2">
    <source>
        <dbReference type="EMBL" id="GCB87586.1"/>
    </source>
</evidence>
<dbReference type="eggNOG" id="COG1670">
    <property type="taxonomic scope" value="Bacteria"/>
</dbReference>
<organism evidence="2 3">
    <name type="scientific">Streptomyces noursei</name>
    <name type="common">Streptomyces albulus</name>
    <dbReference type="NCBI Taxonomy" id="1971"/>
    <lineage>
        <taxon>Bacteria</taxon>
        <taxon>Bacillati</taxon>
        <taxon>Actinomycetota</taxon>
        <taxon>Actinomycetes</taxon>
        <taxon>Kitasatosporales</taxon>
        <taxon>Streptomycetaceae</taxon>
        <taxon>Streptomyces</taxon>
    </lineage>
</organism>
<dbReference type="PROSITE" id="PS51186">
    <property type="entry name" value="GNAT"/>
    <property type="match status" value="1"/>
</dbReference>
<comment type="caution">
    <text evidence="2">The sequence shown here is derived from an EMBL/GenBank/DDBJ whole genome shotgun (WGS) entry which is preliminary data.</text>
</comment>
<reference evidence="2 3" key="1">
    <citation type="journal article" date="2019" name="Microbiol. Resour. Announc.">
        <title>Draft Genome Sequence of the Most Traditional epsilon-Poly-l-Lysine Producer, Streptomyces albulus NBRC14147.</title>
        <authorList>
            <person name="Yamanaka K."/>
            <person name="Hamano Y."/>
        </authorList>
    </citation>
    <scope>NUCLEOTIDE SEQUENCE [LARGE SCALE GENOMIC DNA]</scope>
    <source>
        <strain evidence="2 3">NBRC 14147</strain>
    </source>
</reference>
<evidence type="ECO:0000256" key="1">
    <source>
        <dbReference type="SAM" id="MobiDB-lite"/>
    </source>
</evidence>
<dbReference type="AlphaFoldDB" id="A0A059WKQ0"/>
<dbReference type="GO" id="GO:0008999">
    <property type="term" value="F:protein-N-terminal-alanine acetyltransferase activity"/>
    <property type="evidence" value="ECO:0007669"/>
    <property type="project" value="TreeGrafter"/>
</dbReference>
<dbReference type="EMBL" id="BHXC01000001">
    <property type="protein sequence ID" value="GCB87586.1"/>
    <property type="molecule type" value="Genomic_DNA"/>
</dbReference>
<dbReference type="Proteomes" id="UP000288351">
    <property type="component" value="Unassembled WGS sequence"/>
</dbReference>
<dbReference type="GO" id="GO:0005737">
    <property type="term" value="C:cytoplasm"/>
    <property type="evidence" value="ECO:0007669"/>
    <property type="project" value="TreeGrafter"/>
</dbReference>
<dbReference type="InterPro" id="IPR000182">
    <property type="entry name" value="GNAT_dom"/>
</dbReference>
<evidence type="ECO:0000313" key="3">
    <source>
        <dbReference type="Proteomes" id="UP000288351"/>
    </source>
</evidence>
<dbReference type="PANTHER" id="PTHR43441:SF10">
    <property type="entry name" value="ACETYLTRANSFERASE"/>
    <property type="match status" value="1"/>
</dbReference>
<dbReference type="STRING" id="68570.DC74_7968"/>
<feature type="region of interest" description="Disordered" evidence="1">
    <location>
        <begin position="1"/>
        <end position="45"/>
    </location>
</feature>